<evidence type="ECO:0000313" key="2">
    <source>
        <dbReference type="EMBL" id="CAD8532362.1"/>
    </source>
</evidence>
<protein>
    <submittedName>
        <fullName evidence="2">Uncharacterized protein</fullName>
    </submittedName>
</protein>
<feature type="compositionally biased region" description="Low complexity" evidence="1">
    <location>
        <begin position="158"/>
        <end position="170"/>
    </location>
</feature>
<accession>A0A7S0NUB7</accession>
<reference evidence="2" key="1">
    <citation type="submission" date="2021-01" db="EMBL/GenBank/DDBJ databases">
        <authorList>
            <person name="Corre E."/>
            <person name="Pelletier E."/>
            <person name="Niang G."/>
            <person name="Scheremetjew M."/>
            <person name="Finn R."/>
            <person name="Kale V."/>
            <person name="Holt S."/>
            <person name="Cochrane G."/>
            <person name="Meng A."/>
            <person name="Brown T."/>
            <person name="Cohen L."/>
        </authorList>
    </citation>
    <scope>NUCLEOTIDE SEQUENCE</scope>
    <source>
        <strain evidence="2">RCC1130</strain>
    </source>
</reference>
<sequence>MRPLDGTTGLEAKHGIASRTCFPHGIVAQSWDGNGMAIDGALDNFSHGNGMAIVPQRAMAEGAIEGVPAEYTLACPSDTGFAHSRFLKQPTDSCAPRDVRALVLQQARRASLVDGPHAAVDRPRDEGVHVQLVEQGAAAISVRAAAQRTCSEAPWPVNGASANPGSAAGKAQDRQRADSFDSDVNRMRMARARARQLAWSR</sequence>
<name>A0A7S0NUB7_9EUKA</name>
<feature type="region of interest" description="Disordered" evidence="1">
    <location>
        <begin position="154"/>
        <end position="185"/>
    </location>
</feature>
<gene>
    <name evidence="2" type="ORF">CLEP1334_LOCUS7617</name>
</gene>
<evidence type="ECO:0000256" key="1">
    <source>
        <dbReference type="SAM" id="MobiDB-lite"/>
    </source>
</evidence>
<organism evidence="2">
    <name type="scientific">Calcidiscus leptoporus</name>
    <dbReference type="NCBI Taxonomy" id="127549"/>
    <lineage>
        <taxon>Eukaryota</taxon>
        <taxon>Haptista</taxon>
        <taxon>Haptophyta</taxon>
        <taxon>Prymnesiophyceae</taxon>
        <taxon>Coccolithales</taxon>
        <taxon>Calcidiscaceae</taxon>
        <taxon>Calcidiscus</taxon>
    </lineage>
</organism>
<dbReference type="EMBL" id="HBER01015178">
    <property type="protein sequence ID" value="CAD8532362.1"/>
    <property type="molecule type" value="Transcribed_RNA"/>
</dbReference>
<proteinExistence type="predicted"/>
<dbReference type="AlphaFoldDB" id="A0A7S0NUB7"/>
<feature type="compositionally biased region" description="Basic and acidic residues" evidence="1">
    <location>
        <begin position="171"/>
        <end position="185"/>
    </location>
</feature>